<keyword evidence="5" id="KW-0808">Transferase</keyword>
<dbReference type="PANTHER" id="PTHR46539">
    <property type="entry name" value="E3 UBIQUITIN-PROTEIN LIGASE ATL42"/>
    <property type="match status" value="1"/>
</dbReference>
<feature type="compositionally biased region" description="Basic and acidic residues" evidence="16">
    <location>
        <begin position="223"/>
        <end position="234"/>
    </location>
</feature>
<evidence type="ECO:0000256" key="14">
    <source>
        <dbReference type="ARBA" id="ARBA00024209"/>
    </source>
</evidence>
<dbReference type="PROSITE" id="PS50089">
    <property type="entry name" value="ZF_RING_2"/>
    <property type="match status" value="1"/>
</dbReference>
<feature type="region of interest" description="Disordered" evidence="16">
    <location>
        <begin position="107"/>
        <end position="126"/>
    </location>
</feature>
<feature type="compositionally biased region" description="Polar residues" evidence="16">
    <location>
        <begin position="107"/>
        <end position="124"/>
    </location>
</feature>
<dbReference type="PANTHER" id="PTHR46539:SF2">
    <property type="entry name" value="RING-H2 FINGER PROTEIN ATL43"/>
    <property type="match status" value="1"/>
</dbReference>
<evidence type="ECO:0000256" key="13">
    <source>
        <dbReference type="ARBA" id="ARBA00023136"/>
    </source>
</evidence>
<dbReference type="OrthoDB" id="8062037at2759"/>
<reference evidence="19 20" key="1">
    <citation type="submission" date="2020-04" db="EMBL/GenBank/DDBJ databases">
        <title>Plant Genome Project.</title>
        <authorList>
            <person name="Zhang R.-G."/>
        </authorList>
    </citation>
    <scope>NUCLEOTIDE SEQUENCE [LARGE SCALE GENOMIC DNA]</scope>
    <source>
        <strain evidence="19">YNK0</strain>
        <tissue evidence="19">Leaf</tissue>
    </source>
</reference>
<proteinExistence type="inferred from homology"/>
<evidence type="ECO:0000313" key="19">
    <source>
        <dbReference type="EMBL" id="KAF8400261.1"/>
    </source>
</evidence>
<comment type="subcellular location">
    <subcellularLocation>
        <location evidence="2">Membrane</location>
        <topology evidence="2">Single-pass membrane protein</topology>
    </subcellularLocation>
</comment>
<evidence type="ECO:0000256" key="8">
    <source>
        <dbReference type="ARBA" id="ARBA00022729"/>
    </source>
</evidence>
<dbReference type="FunFam" id="3.30.40.10:FF:000285">
    <property type="entry name" value="RING-H2 finger protein ATL43"/>
    <property type="match status" value="1"/>
</dbReference>
<evidence type="ECO:0000256" key="11">
    <source>
        <dbReference type="ARBA" id="ARBA00022833"/>
    </source>
</evidence>
<comment type="similarity">
    <text evidence="14">Belongs to the RING-type zinc finger family. ATL subfamily.</text>
</comment>
<evidence type="ECO:0000256" key="9">
    <source>
        <dbReference type="ARBA" id="ARBA00022771"/>
    </source>
</evidence>
<feature type="domain" description="RING-type" evidence="18">
    <location>
        <begin position="153"/>
        <end position="195"/>
    </location>
</feature>
<dbReference type="InterPro" id="IPR001841">
    <property type="entry name" value="Znf_RING"/>
</dbReference>
<evidence type="ECO:0000256" key="12">
    <source>
        <dbReference type="ARBA" id="ARBA00022989"/>
    </source>
</evidence>
<dbReference type="Pfam" id="PF13639">
    <property type="entry name" value="zf-RING_2"/>
    <property type="match status" value="1"/>
</dbReference>
<evidence type="ECO:0000256" key="16">
    <source>
        <dbReference type="SAM" id="MobiDB-lite"/>
    </source>
</evidence>
<comment type="catalytic activity">
    <reaction evidence="1">
        <text>S-ubiquitinyl-[E2 ubiquitin-conjugating enzyme]-L-cysteine + [acceptor protein]-L-lysine = [E2 ubiquitin-conjugating enzyme]-L-cysteine + N(6)-ubiquitinyl-[acceptor protein]-L-lysine.</text>
        <dbReference type="EC" id="2.3.2.27"/>
    </reaction>
</comment>
<evidence type="ECO:0000256" key="1">
    <source>
        <dbReference type="ARBA" id="ARBA00000900"/>
    </source>
</evidence>
<dbReference type="Proteomes" id="UP000655225">
    <property type="component" value="Unassembled WGS sequence"/>
</dbReference>
<organism evidence="19 20">
    <name type="scientific">Tetracentron sinense</name>
    <name type="common">Spur-leaf</name>
    <dbReference type="NCBI Taxonomy" id="13715"/>
    <lineage>
        <taxon>Eukaryota</taxon>
        <taxon>Viridiplantae</taxon>
        <taxon>Streptophyta</taxon>
        <taxon>Embryophyta</taxon>
        <taxon>Tracheophyta</taxon>
        <taxon>Spermatophyta</taxon>
        <taxon>Magnoliopsida</taxon>
        <taxon>Trochodendrales</taxon>
        <taxon>Trochodendraceae</taxon>
        <taxon>Tetracentron</taxon>
    </lineage>
</organism>
<evidence type="ECO:0000256" key="7">
    <source>
        <dbReference type="ARBA" id="ARBA00022723"/>
    </source>
</evidence>
<comment type="caution">
    <text evidence="19">The sequence shown here is derived from an EMBL/GenBank/DDBJ whole genome shotgun (WGS) entry which is preliminary data.</text>
</comment>
<keyword evidence="20" id="KW-1185">Reference proteome</keyword>
<feature type="transmembrane region" description="Helical" evidence="17">
    <location>
        <begin position="6"/>
        <end position="24"/>
    </location>
</feature>
<name>A0A835DEJ0_TETSI</name>
<dbReference type="AlphaFoldDB" id="A0A835DEJ0"/>
<feature type="region of interest" description="Disordered" evidence="16">
    <location>
        <begin position="380"/>
        <end position="409"/>
    </location>
</feature>
<keyword evidence="6 17" id="KW-0812">Transmembrane</keyword>
<evidence type="ECO:0000256" key="4">
    <source>
        <dbReference type="ARBA" id="ARBA00012483"/>
    </source>
</evidence>
<gene>
    <name evidence="19" type="ORF">HHK36_013558</name>
</gene>
<comment type="pathway">
    <text evidence="3">Protein modification; protein ubiquitination.</text>
</comment>
<accession>A0A835DEJ0</accession>
<keyword evidence="10" id="KW-0833">Ubl conjugation pathway</keyword>
<evidence type="ECO:0000256" key="6">
    <source>
        <dbReference type="ARBA" id="ARBA00022692"/>
    </source>
</evidence>
<protein>
    <recommendedName>
        <fullName evidence="4">RING-type E3 ubiquitin transferase</fullName>
        <ecNumber evidence="4">2.3.2.27</ecNumber>
    </recommendedName>
</protein>
<evidence type="ECO:0000259" key="18">
    <source>
        <dbReference type="PROSITE" id="PS50089"/>
    </source>
</evidence>
<evidence type="ECO:0000256" key="5">
    <source>
        <dbReference type="ARBA" id="ARBA00022679"/>
    </source>
</evidence>
<keyword evidence="9 15" id="KW-0863">Zinc-finger</keyword>
<evidence type="ECO:0000256" key="10">
    <source>
        <dbReference type="ARBA" id="ARBA00022786"/>
    </source>
</evidence>
<dbReference type="GO" id="GO:0016020">
    <property type="term" value="C:membrane"/>
    <property type="evidence" value="ECO:0007669"/>
    <property type="project" value="UniProtKB-SubCell"/>
</dbReference>
<evidence type="ECO:0000256" key="17">
    <source>
        <dbReference type="SAM" id="Phobius"/>
    </source>
</evidence>
<feature type="region of interest" description="Disordered" evidence="16">
    <location>
        <begin position="31"/>
        <end position="63"/>
    </location>
</feature>
<sequence>MGAFGILKLFSFWVFLFFLFTFCFRGLEAENGRKTPPPPNNGEGNIGDISKANPSPPPPLSVPVPKSNAAPFKPSIAVIVGVLTTMFSITFLLLLYAKHCKRANDSDGYNGNPNSRAAPSTARKNSGIDRSVIDSLPIFRFGSLRGQKDGLECAVCLNRFEPTEVLRLLPKCKHAFHVECVDTWLDAHSTCPLCRYRVDPEDVLLVEESKLGEENEPEEVSEVMEKSRDSRTRNSIEANPNPNPDPNPVAETIGYRRISGRHSSAGEKASRFLEIIVQRPGETDAHNPEQSSSSRRSLDSVGLKRKNESVTVGCFDRGRKDGLLLTEAMAADRQSFERRFEHRIIVSAGSSTGFPQRWSDFQPSDMLFLRSEMIITDSGRYSMSSGSRPSISSKHHNHYRHQDQRQRQELQKREEVIVGGVEDIDENGWNGRSVINSRSVSEITGLSRFSNRTSNQSHGQEREARAIRRWMAWVSHSDRGVRPKPRASMA</sequence>
<feature type="transmembrane region" description="Helical" evidence="17">
    <location>
        <begin position="76"/>
        <end position="97"/>
    </location>
</feature>
<dbReference type="GO" id="GO:0008270">
    <property type="term" value="F:zinc ion binding"/>
    <property type="evidence" value="ECO:0007669"/>
    <property type="project" value="UniProtKB-KW"/>
</dbReference>
<dbReference type="SUPFAM" id="SSF57850">
    <property type="entry name" value="RING/U-box"/>
    <property type="match status" value="1"/>
</dbReference>
<feature type="compositionally biased region" description="Low complexity" evidence="16">
    <location>
        <begin position="380"/>
        <end position="392"/>
    </location>
</feature>
<evidence type="ECO:0000256" key="15">
    <source>
        <dbReference type="PROSITE-ProRule" id="PRU00175"/>
    </source>
</evidence>
<keyword evidence="11" id="KW-0862">Zinc</keyword>
<keyword evidence="12 17" id="KW-1133">Transmembrane helix</keyword>
<feature type="compositionally biased region" description="Basic and acidic residues" evidence="16">
    <location>
        <begin position="400"/>
        <end position="409"/>
    </location>
</feature>
<dbReference type="InterPro" id="IPR013083">
    <property type="entry name" value="Znf_RING/FYVE/PHD"/>
</dbReference>
<dbReference type="OMA" id="WSHRASA"/>
<dbReference type="GO" id="GO:0061630">
    <property type="term" value="F:ubiquitin protein ligase activity"/>
    <property type="evidence" value="ECO:0007669"/>
    <property type="project" value="UniProtKB-EC"/>
</dbReference>
<evidence type="ECO:0000256" key="3">
    <source>
        <dbReference type="ARBA" id="ARBA00004906"/>
    </source>
</evidence>
<keyword evidence="8" id="KW-0732">Signal</keyword>
<evidence type="ECO:0000313" key="20">
    <source>
        <dbReference type="Proteomes" id="UP000655225"/>
    </source>
</evidence>
<dbReference type="SMART" id="SM00184">
    <property type="entry name" value="RING"/>
    <property type="match status" value="1"/>
</dbReference>
<dbReference type="EC" id="2.3.2.27" evidence="4"/>
<keyword evidence="7" id="KW-0479">Metal-binding</keyword>
<evidence type="ECO:0000256" key="2">
    <source>
        <dbReference type="ARBA" id="ARBA00004167"/>
    </source>
</evidence>
<feature type="region of interest" description="Disordered" evidence="16">
    <location>
        <begin position="281"/>
        <end position="303"/>
    </location>
</feature>
<feature type="region of interest" description="Disordered" evidence="16">
    <location>
        <begin position="209"/>
        <end position="251"/>
    </location>
</feature>
<dbReference type="EMBL" id="JABCRI010000009">
    <property type="protein sequence ID" value="KAF8400261.1"/>
    <property type="molecule type" value="Genomic_DNA"/>
</dbReference>
<keyword evidence="13 17" id="KW-0472">Membrane</keyword>
<dbReference type="CDD" id="cd16461">
    <property type="entry name" value="RING-H2_EL5-like"/>
    <property type="match status" value="1"/>
</dbReference>
<dbReference type="Gene3D" id="3.30.40.10">
    <property type="entry name" value="Zinc/RING finger domain, C3HC4 (zinc finger)"/>
    <property type="match status" value="1"/>
</dbReference>